<proteinExistence type="predicted"/>
<name>A0A4Y9XSB8_9APHY</name>
<evidence type="ECO:0000313" key="2">
    <source>
        <dbReference type="Proteomes" id="UP000298390"/>
    </source>
</evidence>
<protein>
    <submittedName>
        <fullName evidence="1">Uncharacterized protein</fullName>
    </submittedName>
</protein>
<dbReference type="AlphaFoldDB" id="A0A4Y9XSB8"/>
<dbReference type="Proteomes" id="UP000298390">
    <property type="component" value="Unassembled WGS sequence"/>
</dbReference>
<accession>A0A4Y9XSB8</accession>
<dbReference type="EMBL" id="SEKV01001004">
    <property type="protein sequence ID" value="TFY52293.1"/>
    <property type="molecule type" value="Genomic_DNA"/>
</dbReference>
<evidence type="ECO:0000313" key="1">
    <source>
        <dbReference type="EMBL" id="TFY52293.1"/>
    </source>
</evidence>
<comment type="caution">
    <text evidence="1">The sequence shown here is derived from an EMBL/GenBank/DDBJ whole genome shotgun (WGS) entry which is preliminary data.</text>
</comment>
<gene>
    <name evidence="1" type="ORF">EVJ58_g10100</name>
</gene>
<sequence length="173" mass="18818">MRGEHEEEEGERARGAQAERAQRLYTQRYALAGHRVSVTALTLHWHACRVVRPAPIPVTAAVLAFPPAFAPPLFRPAFKFLRLFTSTSLASTACSLAPVTFFRTAPLPVLLIGLAVAAPLPLPYARHATLRRALALALAAFAVPSPQPKLPCPFRCRHAFPPSTIAMRTPLLA</sequence>
<reference evidence="1 2" key="1">
    <citation type="submission" date="2019-01" db="EMBL/GenBank/DDBJ databases">
        <title>Genome sequencing of the rare red list fungi Fomitopsis rosea.</title>
        <authorList>
            <person name="Buettner E."/>
            <person name="Kellner H."/>
        </authorList>
    </citation>
    <scope>NUCLEOTIDE SEQUENCE [LARGE SCALE GENOMIC DNA]</scope>
    <source>
        <strain evidence="1 2">DSM 105464</strain>
    </source>
</reference>
<organism evidence="1 2">
    <name type="scientific">Rhodofomes roseus</name>
    <dbReference type="NCBI Taxonomy" id="34475"/>
    <lineage>
        <taxon>Eukaryota</taxon>
        <taxon>Fungi</taxon>
        <taxon>Dikarya</taxon>
        <taxon>Basidiomycota</taxon>
        <taxon>Agaricomycotina</taxon>
        <taxon>Agaricomycetes</taxon>
        <taxon>Polyporales</taxon>
        <taxon>Rhodofomes</taxon>
    </lineage>
</organism>